<evidence type="ECO:0000313" key="4">
    <source>
        <dbReference type="EMBL" id="RGV75967.1"/>
    </source>
</evidence>
<evidence type="ECO:0000313" key="5">
    <source>
        <dbReference type="Proteomes" id="UP000284543"/>
    </source>
</evidence>
<evidence type="ECO:0000259" key="3">
    <source>
        <dbReference type="Pfam" id="PF21113"/>
    </source>
</evidence>
<dbReference type="RefSeq" id="WP_118018607.1">
    <property type="nucleotide sequence ID" value="NZ_CAUHGS010000003.1"/>
</dbReference>
<dbReference type="InterPro" id="IPR048068">
    <property type="entry name" value="LarA-like"/>
</dbReference>
<dbReference type="InterPro" id="IPR008928">
    <property type="entry name" value="6-hairpin_glycosidase_sf"/>
</dbReference>
<evidence type="ECO:0000256" key="1">
    <source>
        <dbReference type="ARBA" id="ARBA00022801"/>
    </source>
</evidence>
<dbReference type="InterPro" id="IPR010905">
    <property type="entry name" value="Glyco_hydro_88"/>
</dbReference>
<evidence type="ECO:0000259" key="2">
    <source>
        <dbReference type="Pfam" id="PF09861"/>
    </source>
</evidence>
<proteinExistence type="predicted"/>
<protein>
    <submittedName>
        <fullName evidence="4">Nickel-dependent lactate racemase</fullName>
    </submittedName>
</protein>
<dbReference type="InterPro" id="IPR043166">
    <property type="entry name" value="LarA-like_C"/>
</dbReference>
<gene>
    <name evidence="4" type="primary">larA</name>
    <name evidence="4" type="ORF">DWW02_11315</name>
</gene>
<dbReference type="Gene3D" id="3.40.50.11440">
    <property type="match status" value="1"/>
</dbReference>
<dbReference type="NCBIfam" id="NF033504">
    <property type="entry name" value="Ni_dep_LarA"/>
    <property type="match status" value="1"/>
</dbReference>
<name>A0A412Z7F2_9FIRM</name>
<dbReference type="InterPro" id="IPR047926">
    <property type="entry name" value="Ni_dep_LarA"/>
</dbReference>
<dbReference type="Gene3D" id="1.50.10.10">
    <property type="match status" value="1"/>
</dbReference>
<dbReference type="Gene3D" id="3.90.226.30">
    <property type="match status" value="1"/>
</dbReference>
<dbReference type="InterPro" id="IPR012341">
    <property type="entry name" value="6hp_glycosidase-like_sf"/>
</dbReference>
<feature type="domain" description="LarA-like N-terminal" evidence="2">
    <location>
        <begin position="394"/>
        <end position="592"/>
    </location>
</feature>
<dbReference type="InterPro" id="IPR018657">
    <property type="entry name" value="LarA-like_N"/>
</dbReference>
<dbReference type="AlphaFoldDB" id="A0A412Z7F2"/>
<feature type="domain" description="Lactate racemase C-terminal" evidence="3">
    <location>
        <begin position="657"/>
        <end position="796"/>
    </location>
</feature>
<reference evidence="4 5" key="1">
    <citation type="submission" date="2018-08" db="EMBL/GenBank/DDBJ databases">
        <title>A genome reference for cultivated species of the human gut microbiota.</title>
        <authorList>
            <person name="Zou Y."/>
            <person name="Xue W."/>
            <person name="Luo G."/>
        </authorList>
    </citation>
    <scope>NUCLEOTIDE SEQUENCE [LARGE SCALE GENOMIC DNA]</scope>
    <source>
        <strain evidence="4 5">AF14-18</strain>
    </source>
</reference>
<dbReference type="GO" id="GO:0050043">
    <property type="term" value="F:lactate racemase activity"/>
    <property type="evidence" value="ECO:0007669"/>
    <property type="project" value="InterPro"/>
</dbReference>
<dbReference type="Pfam" id="PF09861">
    <property type="entry name" value="Lar_N"/>
    <property type="match status" value="1"/>
</dbReference>
<dbReference type="GO" id="GO:0016787">
    <property type="term" value="F:hydrolase activity"/>
    <property type="evidence" value="ECO:0007669"/>
    <property type="project" value="UniProtKB-KW"/>
</dbReference>
<dbReference type="Pfam" id="PF21113">
    <property type="entry name" value="LarA_C"/>
    <property type="match status" value="1"/>
</dbReference>
<dbReference type="Pfam" id="PF07470">
    <property type="entry name" value="Glyco_hydro_88"/>
    <property type="match status" value="1"/>
</dbReference>
<dbReference type="Proteomes" id="UP000284543">
    <property type="component" value="Unassembled WGS sequence"/>
</dbReference>
<dbReference type="EMBL" id="QRZM01000004">
    <property type="protein sequence ID" value="RGV75967.1"/>
    <property type="molecule type" value="Genomic_DNA"/>
</dbReference>
<dbReference type="GO" id="GO:0005975">
    <property type="term" value="P:carbohydrate metabolic process"/>
    <property type="evidence" value="ECO:0007669"/>
    <property type="project" value="InterPro"/>
</dbReference>
<dbReference type="PANTHER" id="PTHR33171:SF17">
    <property type="entry name" value="LARA-LIKE N-TERMINAL DOMAIN-CONTAINING PROTEIN"/>
    <property type="match status" value="1"/>
</dbReference>
<dbReference type="PANTHER" id="PTHR33171">
    <property type="entry name" value="LAR_N DOMAIN-CONTAINING PROTEIN"/>
    <property type="match status" value="1"/>
</dbReference>
<sequence length="814" mass="91734">MTAERYISQYAEEFMKLDRKFWNYEDGCVLTGLEAMYKATGRKRYAEAVRVFLDRYICPDGRIRWYDREEYSLDKIPSGRGLLFLYRETGQEKYRLAAKQLMEQLRRQPRTESGSFWHKKIYPRQIWLDGLYMAAPFYLQYEMELGDKKNCADIIKQFENARRFLYDESASLYIHAYDEGKCQFWADPETGRSPNFWSRAEGWYLMALADCCSILPRGSEDWQYLAGLWKEAMEGMLRYQDQESGLFFQLTALGKTPGNYLETSASAMAAYSIYKGYEMGIFNRQTVQRADLIMMALETEKLKLRNGCLHLEGTCAGAGLGPADRPERDGSVSYYLGEAVVSDEQKGAAAFMLAYSQWEVRRRSIQDTEVTGMVKLNDVYELRHRAMEEIELGYGTGTEKVKIPGDAIAHILTPHKKEMGAPEEEIIERALDSPIGTERLEKMASGKKDVVIITSDITRPMPSWRVLPHVLKRLEKAGVSRSHITVVFAMGTHRRHTSEEMRHLAGDEVYNTCRCMDSSECSFIHMGETKAGTPVDIADKVAHADLRICLGNIEYHFFAGYSGGAKAIMPGVSTMQAIRKNHSRMIHPMAKAGTLEGNPVREDLEEAAGICGVDFLLNVVLDEHKNVIHAVAGELKEAHRQGCRFLDGFYRMEINELADIVIVSQGGAPKDLNLYQTQKALANAEQAVRQGGIIILAGACPEGLGGAVFEQWMLEAEDLDSILKRIQRDFQIGGHKAASFARALKRARIFLVSGIDRELVRDIFMEPFDHVQEAYDAAVKEMGPGARVIVMPYGGSTLPVLSGDGNGETDGRKD</sequence>
<dbReference type="InterPro" id="IPR048520">
    <property type="entry name" value="LarA_C"/>
</dbReference>
<dbReference type="SUPFAM" id="SSF48208">
    <property type="entry name" value="Six-hairpin glycosidases"/>
    <property type="match status" value="1"/>
</dbReference>
<accession>A0A412Z7F2</accession>
<keyword evidence="1" id="KW-0378">Hydrolase</keyword>
<comment type="caution">
    <text evidence="4">The sequence shown here is derived from an EMBL/GenBank/DDBJ whole genome shotgun (WGS) entry which is preliminary data.</text>
</comment>
<organism evidence="4 5">
    <name type="scientific">Enterocloster bolteae</name>
    <dbReference type="NCBI Taxonomy" id="208479"/>
    <lineage>
        <taxon>Bacteria</taxon>
        <taxon>Bacillati</taxon>
        <taxon>Bacillota</taxon>
        <taxon>Clostridia</taxon>
        <taxon>Lachnospirales</taxon>
        <taxon>Lachnospiraceae</taxon>
        <taxon>Enterocloster</taxon>
    </lineage>
</organism>